<evidence type="ECO:0000313" key="3">
    <source>
        <dbReference type="Proteomes" id="UP001630127"/>
    </source>
</evidence>
<evidence type="ECO:0000256" key="1">
    <source>
        <dbReference type="ARBA" id="ARBA00022448"/>
    </source>
</evidence>
<comment type="caution">
    <text evidence="2">The sequence shown here is derived from an EMBL/GenBank/DDBJ whole genome shotgun (WGS) entry which is preliminary data.</text>
</comment>
<dbReference type="AlphaFoldDB" id="A0ABD2ZCQ0"/>
<name>A0ABD2ZCQ0_9GENT</name>
<evidence type="ECO:0000313" key="2">
    <source>
        <dbReference type="EMBL" id="KAL3515882.1"/>
    </source>
</evidence>
<keyword evidence="1" id="KW-0813">Transport</keyword>
<dbReference type="EMBL" id="JBJUIK010000010">
    <property type="protein sequence ID" value="KAL3515882.1"/>
    <property type="molecule type" value="Genomic_DNA"/>
</dbReference>
<accession>A0ABD2ZCQ0</accession>
<organism evidence="2 3">
    <name type="scientific">Cinchona calisaya</name>
    <dbReference type="NCBI Taxonomy" id="153742"/>
    <lineage>
        <taxon>Eukaryota</taxon>
        <taxon>Viridiplantae</taxon>
        <taxon>Streptophyta</taxon>
        <taxon>Embryophyta</taxon>
        <taxon>Tracheophyta</taxon>
        <taxon>Spermatophyta</taxon>
        <taxon>Magnoliopsida</taxon>
        <taxon>eudicotyledons</taxon>
        <taxon>Gunneridae</taxon>
        <taxon>Pentapetalae</taxon>
        <taxon>asterids</taxon>
        <taxon>lamiids</taxon>
        <taxon>Gentianales</taxon>
        <taxon>Rubiaceae</taxon>
        <taxon>Cinchonoideae</taxon>
        <taxon>Cinchoneae</taxon>
        <taxon>Cinchona</taxon>
    </lineage>
</organism>
<reference evidence="2 3" key="1">
    <citation type="submission" date="2024-11" db="EMBL/GenBank/DDBJ databases">
        <title>A near-complete genome assembly of Cinchona calisaya.</title>
        <authorList>
            <person name="Lian D.C."/>
            <person name="Zhao X.W."/>
            <person name="Wei L."/>
        </authorList>
    </citation>
    <scope>NUCLEOTIDE SEQUENCE [LARGE SCALE GENOMIC DNA]</scope>
    <source>
        <tissue evidence="2">Nenye</tissue>
    </source>
</reference>
<gene>
    <name evidence="2" type="ORF">ACH5RR_022784</name>
</gene>
<dbReference type="PANTHER" id="PTHR19241">
    <property type="entry name" value="ATP-BINDING CASSETTE TRANSPORTER"/>
    <property type="match status" value="1"/>
</dbReference>
<dbReference type="Proteomes" id="UP001630127">
    <property type="component" value="Unassembled WGS sequence"/>
</dbReference>
<proteinExistence type="predicted"/>
<sequence>MSAVYDVVSKEKLILLKSGGRMIYCGPLGQHSNKVIQYFESISGVPKIKNNHNPATWMIDITSTSSEAGLGVDFAQIYKNSTLFEENMVLVKRLSIPYSRFKSIEVSNTLSTEWMGTVQSSSLEKVLVLLEKSFIQLNAFPFHSFVISDF</sequence>
<keyword evidence="3" id="KW-1185">Reference proteome</keyword>
<protein>
    <submittedName>
        <fullName evidence="2">Uncharacterized protein</fullName>
    </submittedName>
</protein>